<dbReference type="GO" id="GO:0005634">
    <property type="term" value="C:nucleus"/>
    <property type="evidence" value="ECO:0007669"/>
    <property type="project" value="UniProtKB-SubCell"/>
</dbReference>
<dbReference type="PANTHER" id="PTHR13261:SF0">
    <property type="entry name" value="BRCA2 AND CDKN1A-INTERACTING PROTEIN"/>
    <property type="match status" value="1"/>
</dbReference>
<feature type="region of interest" description="Disordered" evidence="4">
    <location>
        <begin position="1"/>
        <end position="52"/>
    </location>
</feature>
<keyword evidence="3" id="KW-0813">Transport</keyword>
<evidence type="ECO:0000256" key="3">
    <source>
        <dbReference type="PIRNR" id="PIRNR028983"/>
    </source>
</evidence>
<evidence type="ECO:0000313" key="6">
    <source>
        <dbReference type="Proteomes" id="UP000001640"/>
    </source>
</evidence>
<dbReference type="GO" id="GO:0044183">
    <property type="term" value="F:protein folding chaperone"/>
    <property type="evidence" value="ECO:0007669"/>
    <property type="project" value="EnsemblFungi"/>
</dbReference>
<evidence type="ECO:0000256" key="2">
    <source>
        <dbReference type="ARBA" id="ARBA00014649"/>
    </source>
</evidence>
<dbReference type="Proteomes" id="UP000001640">
    <property type="component" value="Chromosome 6"/>
</dbReference>
<dbReference type="FunCoup" id="G0VH38">
    <property type="interactions" value="1066"/>
</dbReference>
<reference key="2">
    <citation type="submission" date="2011-08" db="EMBL/GenBank/DDBJ databases">
        <title>Genome sequence of Naumovozyma castellii.</title>
        <authorList>
            <person name="Gordon J.L."/>
            <person name="Armisen D."/>
            <person name="Proux-Wera E."/>
            <person name="OhEigeartaigh S.S."/>
            <person name="Byrne K.P."/>
            <person name="Wolfe K.H."/>
        </authorList>
    </citation>
    <scope>NUCLEOTIDE SEQUENCE</scope>
    <source>
        <strain>Type strain:CBS 4309</strain>
    </source>
</reference>
<evidence type="ECO:0000256" key="1">
    <source>
        <dbReference type="ARBA" id="ARBA00006781"/>
    </source>
</evidence>
<sequence length="289" mass="33214">MVQPIKLSELANRKRRNSADNHNDSSDESEIDISSTDSENENPQNEDKDDEEEIVNIDFDFYNGNPEVDFHALKNLSRQLFGPVESNRIQLSGLADLILKSPTTTIKTDGTESDPYCFLSFIDYKENKSSDYAKYLKKVDSRLSTFLQTVDNASNKTCALIMSERLINMPPEVVPPLYRITLEDVTNALGDDKHYDFYILVSRKYEVNFDMDNDDQDGKDRTISADRSKKRVKSDEVDYFHEEDRLFEKHAKIHFQSDAKKGIISSYMVLDHAGILKGIDELEQEIATW</sequence>
<dbReference type="EMBL" id="HE576757">
    <property type="protein sequence ID" value="CCC70810.1"/>
    <property type="molecule type" value="Genomic_DNA"/>
</dbReference>
<dbReference type="OMA" id="VKFYRKE"/>
<dbReference type="GO" id="GO:0030674">
    <property type="term" value="F:protein-macromolecule adaptor activity"/>
    <property type="evidence" value="ECO:0007669"/>
    <property type="project" value="EnsemblFungi"/>
</dbReference>
<dbReference type="GO" id="GO:0000055">
    <property type="term" value="P:ribosomal large subunit export from nucleus"/>
    <property type="evidence" value="ECO:0007669"/>
    <property type="project" value="EnsemblFungi"/>
</dbReference>
<evidence type="ECO:0000313" key="5">
    <source>
        <dbReference type="EMBL" id="CCC70810.1"/>
    </source>
</evidence>
<dbReference type="AlphaFoldDB" id="G0VH38"/>
<organism evidence="5 6">
    <name type="scientific">Naumovozyma castellii</name>
    <name type="common">Yeast</name>
    <name type="synonym">Saccharomyces castellii</name>
    <dbReference type="NCBI Taxonomy" id="27288"/>
    <lineage>
        <taxon>Eukaryota</taxon>
        <taxon>Fungi</taxon>
        <taxon>Dikarya</taxon>
        <taxon>Ascomycota</taxon>
        <taxon>Saccharomycotina</taxon>
        <taxon>Saccharomycetes</taxon>
        <taxon>Saccharomycetales</taxon>
        <taxon>Saccharomycetaceae</taxon>
        <taxon>Naumovozyma</taxon>
    </lineage>
</organism>
<comment type="subcellular location">
    <subcellularLocation>
        <location evidence="3">Nucleus</location>
    </subcellularLocation>
</comment>
<dbReference type="GeneID" id="96904457"/>
<proteinExistence type="inferred from homology"/>
<dbReference type="KEGG" id="ncs:NCAS_0F03260"/>
<dbReference type="GO" id="GO:0006611">
    <property type="term" value="P:protein export from nucleus"/>
    <property type="evidence" value="ECO:0007669"/>
    <property type="project" value="EnsemblFungi"/>
</dbReference>
<dbReference type="eggNOG" id="KOG3034">
    <property type="taxonomic scope" value="Eukaryota"/>
</dbReference>
<dbReference type="RefSeq" id="XP_003677164.1">
    <property type="nucleotide sequence ID" value="XM_003677116.1"/>
</dbReference>
<dbReference type="OrthoDB" id="27543at2759"/>
<comment type="function">
    <text evidence="3">Involved in nuclear export, actin cytoskeleton organization and vesicular transport.</text>
</comment>
<protein>
    <recommendedName>
        <fullName evidence="2 3">Protein BCP1</fullName>
    </recommendedName>
</protein>
<dbReference type="InParanoid" id="G0VH38"/>
<dbReference type="PIRSF" id="PIRSF028983">
    <property type="entry name" value="BCP1"/>
    <property type="match status" value="1"/>
</dbReference>
<keyword evidence="3" id="KW-0653">Protein transport</keyword>
<reference evidence="5 6" key="1">
    <citation type="journal article" date="2011" name="Proc. Natl. Acad. Sci. U.S.A.">
        <title>Evolutionary erosion of yeast sex chromosomes by mating-type switching accidents.</title>
        <authorList>
            <person name="Gordon J.L."/>
            <person name="Armisen D."/>
            <person name="Proux-Wera E."/>
            <person name="Oheigeartaigh S.S."/>
            <person name="Byrne K.P."/>
            <person name="Wolfe K.H."/>
        </authorList>
    </citation>
    <scope>NUCLEOTIDE SEQUENCE [LARGE SCALE GENOMIC DNA]</scope>
    <source>
        <strain evidence="6">ATCC 76901 / BCRC 22586 / CBS 4309 / NBRC 1992 / NRRL Y-12630</strain>
    </source>
</reference>
<keyword evidence="3" id="KW-0539">Nucleus</keyword>
<comment type="similarity">
    <text evidence="1 3">Belongs to the BCP1 family.</text>
</comment>
<accession>G0VH38</accession>
<dbReference type="InterPro" id="IPR025602">
    <property type="entry name" value="BCP1_family"/>
</dbReference>
<keyword evidence="6" id="KW-1185">Reference proteome</keyword>
<gene>
    <name evidence="5" type="primary">NCAS0F03260</name>
    <name evidence="5" type="ordered locus">NCAS_0F03260</name>
</gene>
<dbReference type="PANTHER" id="PTHR13261">
    <property type="entry name" value="BRCA2 AND CDKN1A INTERACTING PROTEIN"/>
    <property type="match status" value="1"/>
</dbReference>
<dbReference type="STRING" id="1064592.G0VH38"/>
<dbReference type="Pfam" id="PF13862">
    <property type="entry name" value="BCCIP"/>
    <property type="match status" value="1"/>
</dbReference>
<evidence type="ECO:0000256" key="4">
    <source>
        <dbReference type="SAM" id="MobiDB-lite"/>
    </source>
</evidence>
<name>G0VH38_NAUCA</name>
<dbReference type="HOGENOM" id="CLU_068770_2_1_1"/>